<gene>
    <name evidence="1" type="ORF">MNB_SV-8-738</name>
</gene>
<protein>
    <submittedName>
        <fullName evidence="1">Uncharacterized protein</fullName>
    </submittedName>
</protein>
<dbReference type="AlphaFoldDB" id="A0A1W1BDC4"/>
<organism evidence="1">
    <name type="scientific">hydrothermal vent metagenome</name>
    <dbReference type="NCBI Taxonomy" id="652676"/>
    <lineage>
        <taxon>unclassified sequences</taxon>
        <taxon>metagenomes</taxon>
        <taxon>ecological metagenomes</taxon>
    </lineage>
</organism>
<sequence>MKEIVEYLQQKNIIFKSLKEVTPKELGSRKKIVLYLGVDLKGYYVLVMQVEKKSRVLRKEVGEFMALHEKMEQYIDSKIKKKYIIIKAVLCSHAKKMLEENGWKIYHEFE</sequence>
<reference evidence="1" key="1">
    <citation type="submission" date="2016-10" db="EMBL/GenBank/DDBJ databases">
        <authorList>
            <person name="de Groot N.N."/>
        </authorList>
    </citation>
    <scope>NUCLEOTIDE SEQUENCE</scope>
</reference>
<dbReference type="EMBL" id="FPHD01000015">
    <property type="protein sequence ID" value="SFV51475.1"/>
    <property type="molecule type" value="Genomic_DNA"/>
</dbReference>
<name>A0A1W1BDC4_9ZZZZ</name>
<proteinExistence type="predicted"/>
<evidence type="ECO:0000313" key="1">
    <source>
        <dbReference type="EMBL" id="SFV51475.1"/>
    </source>
</evidence>
<accession>A0A1W1BDC4</accession>